<protein>
    <submittedName>
        <fullName evidence="1">Uncharacterized protein</fullName>
    </submittedName>
</protein>
<reference evidence="1 2" key="1">
    <citation type="submission" date="2024-07" db="EMBL/GenBank/DDBJ databases">
        <title>Draft Genome Sequence of Ferrimicrobium acidiphilum Strain YE2023, Isolated from a Pulp of Bioleach Reactor.</title>
        <authorList>
            <person name="Elkina Y.A."/>
            <person name="Bulaeva A.G."/>
            <person name="Beletsky A.V."/>
            <person name="Mardanov A.V."/>
        </authorList>
    </citation>
    <scope>NUCLEOTIDE SEQUENCE [LARGE SCALE GENOMIC DNA]</scope>
    <source>
        <strain evidence="1 2">YE2023</strain>
    </source>
</reference>
<dbReference type="Proteomes" id="UP001560267">
    <property type="component" value="Unassembled WGS sequence"/>
</dbReference>
<keyword evidence="2" id="KW-1185">Reference proteome</keyword>
<evidence type="ECO:0000313" key="2">
    <source>
        <dbReference type="Proteomes" id="UP001560267"/>
    </source>
</evidence>
<proteinExistence type="predicted"/>
<sequence length="51" mass="5064">MLQASGGATTALAAFGTVALGPMRVGQGAVIAPGYQLEVVYAELLCGRVSP</sequence>
<evidence type="ECO:0000313" key="1">
    <source>
        <dbReference type="EMBL" id="MEX6430105.1"/>
    </source>
</evidence>
<comment type="caution">
    <text evidence="1">The sequence shown here is derived from an EMBL/GenBank/DDBJ whole genome shotgun (WGS) entry which is preliminary data.</text>
</comment>
<accession>A0ABV3Y3W9</accession>
<dbReference type="RefSeq" id="WP_298384936.1">
    <property type="nucleotide sequence ID" value="NZ_JBFSHR010000036.1"/>
</dbReference>
<organism evidence="1 2">
    <name type="scientific">Ferrimicrobium acidiphilum</name>
    <dbReference type="NCBI Taxonomy" id="121039"/>
    <lineage>
        <taxon>Bacteria</taxon>
        <taxon>Bacillati</taxon>
        <taxon>Actinomycetota</taxon>
        <taxon>Acidimicrobiia</taxon>
        <taxon>Acidimicrobiales</taxon>
        <taxon>Acidimicrobiaceae</taxon>
        <taxon>Ferrimicrobium</taxon>
    </lineage>
</organism>
<gene>
    <name evidence="1" type="ORF">AB6A68_09695</name>
</gene>
<name>A0ABV3Y3W9_9ACTN</name>
<dbReference type="EMBL" id="JBFSHR010000036">
    <property type="protein sequence ID" value="MEX6430105.1"/>
    <property type="molecule type" value="Genomic_DNA"/>
</dbReference>